<sequence>MFLFPDVTAGQRRELTARLKEIRTVDHVDQVSRAEQWRRFAAVYCDAPDVVAATRPEDLPVIAEVIMAPGADPVPVVDAVRHLGGVDEVTVLD</sequence>
<dbReference type="EMBL" id="LT594323">
    <property type="protein sequence ID" value="SBT47927.1"/>
    <property type="molecule type" value="Genomic_DNA"/>
</dbReference>
<dbReference type="AlphaFoldDB" id="A0A1A8ZUY8"/>
<keyword evidence="3" id="KW-1185">Reference proteome</keyword>
<reference evidence="3" key="1">
    <citation type="submission" date="2016-06" db="EMBL/GenBank/DDBJ databases">
        <authorList>
            <person name="Varghese N."/>
            <person name="Submissions Spin"/>
        </authorList>
    </citation>
    <scope>NUCLEOTIDE SEQUENCE [LARGE SCALE GENOMIC DNA]</scope>
    <source>
        <strain evidence="3">DSM 44815</strain>
    </source>
</reference>
<evidence type="ECO:0000313" key="3">
    <source>
        <dbReference type="Proteomes" id="UP000199385"/>
    </source>
</evidence>
<name>A0A1A8ZUY8_9ACTN</name>
<protein>
    <recommendedName>
        <fullName evidence="1">FtsX extracellular domain-containing protein</fullName>
    </recommendedName>
</protein>
<dbReference type="InterPro" id="IPR040690">
    <property type="entry name" value="FtsX_ECD"/>
</dbReference>
<evidence type="ECO:0000259" key="1">
    <source>
        <dbReference type="Pfam" id="PF18075"/>
    </source>
</evidence>
<dbReference type="RefSeq" id="WP_091666268.1">
    <property type="nucleotide sequence ID" value="NZ_LT594323.1"/>
</dbReference>
<dbReference type="PATRIC" id="fig|261654.4.peg.3963"/>
<dbReference type="OrthoDB" id="9812531at2"/>
<dbReference type="STRING" id="261654.GA0070611_3901"/>
<organism evidence="2 3">
    <name type="scientific">Micromonospora auratinigra</name>
    <dbReference type="NCBI Taxonomy" id="261654"/>
    <lineage>
        <taxon>Bacteria</taxon>
        <taxon>Bacillati</taxon>
        <taxon>Actinomycetota</taxon>
        <taxon>Actinomycetes</taxon>
        <taxon>Micromonosporales</taxon>
        <taxon>Micromonosporaceae</taxon>
        <taxon>Micromonospora</taxon>
    </lineage>
</organism>
<evidence type="ECO:0000313" key="2">
    <source>
        <dbReference type="EMBL" id="SBT47927.1"/>
    </source>
</evidence>
<dbReference type="Proteomes" id="UP000199385">
    <property type="component" value="Chromosome I"/>
</dbReference>
<accession>A0A1A8ZUY8</accession>
<feature type="domain" description="FtsX extracellular" evidence="1">
    <location>
        <begin position="2"/>
        <end position="89"/>
    </location>
</feature>
<dbReference type="Pfam" id="PF18075">
    <property type="entry name" value="FtsX_ECD"/>
    <property type="match status" value="1"/>
</dbReference>
<gene>
    <name evidence="2" type="ORF">GA0070611_3901</name>
</gene>
<dbReference type="Gene3D" id="3.30.70.3040">
    <property type="match status" value="1"/>
</dbReference>
<proteinExistence type="predicted"/>